<sequence length="112" mass="12437">MQKENLTKKELKLPSFKTWDLDTKKEVAKIGMTASMAIVIGTSFGMKSKIMKNLHIGAGVALVGFSLWHHMLYQPSKKSSVKVAHKAESTSETVVASETKPKRIRKPKPKEA</sequence>
<dbReference type="RefSeq" id="WP_223809716.1">
    <property type="nucleotide sequence ID" value="NZ_CP042966.1"/>
</dbReference>
<keyword evidence="4" id="KW-1185">Reference proteome</keyword>
<evidence type="ECO:0000256" key="1">
    <source>
        <dbReference type="SAM" id="MobiDB-lite"/>
    </source>
</evidence>
<keyword evidence="2" id="KW-0812">Transmembrane</keyword>
<feature type="transmembrane region" description="Helical" evidence="2">
    <location>
        <begin position="53"/>
        <end position="73"/>
    </location>
</feature>
<reference evidence="3" key="1">
    <citation type="submission" date="2019-08" db="EMBL/GenBank/DDBJ databases">
        <title>Organohalide respiration in Sulfurospirillum species is regulated by a two-component system as unraveled by comparative genomics, and transcriptomics, and regulator binding studies.</title>
        <authorList>
            <person name="Goris T."/>
            <person name="Esken J."/>
            <person name="Gadkari J."/>
            <person name="Bischler T."/>
            <person name="Foerstner K."/>
            <person name="Sharma C.M."/>
            <person name="Diekert G."/>
            <person name="Schubert T."/>
        </authorList>
    </citation>
    <scope>NUCLEOTIDE SEQUENCE [LARGE SCALE GENOMIC DNA]</scope>
    <source>
        <strain evidence="3">N</strain>
    </source>
</reference>
<accession>A0ABX5Z4P2</accession>
<name>A0ABX5Z4P2_SULMU</name>
<feature type="compositionally biased region" description="Basic residues" evidence="1">
    <location>
        <begin position="102"/>
        <end position="112"/>
    </location>
</feature>
<evidence type="ECO:0000313" key="3">
    <source>
        <dbReference type="EMBL" id="QEH07473.1"/>
    </source>
</evidence>
<keyword evidence="2" id="KW-0472">Membrane</keyword>
<organism evidence="3 4">
    <name type="scientific">Sulfurospirillum multivorans</name>
    <name type="common">Dehalospirillum multivorans</name>
    <dbReference type="NCBI Taxonomy" id="66821"/>
    <lineage>
        <taxon>Bacteria</taxon>
        <taxon>Pseudomonadati</taxon>
        <taxon>Campylobacterota</taxon>
        <taxon>Epsilonproteobacteria</taxon>
        <taxon>Campylobacterales</taxon>
        <taxon>Sulfurospirillaceae</taxon>
        <taxon>Sulfurospirillum</taxon>
    </lineage>
</organism>
<feature type="region of interest" description="Disordered" evidence="1">
    <location>
        <begin position="84"/>
        <end position="112"/>
    </location>
</feature>
<keyword evidence="2" id="KW-1133">Transmembrane helix</keyword>
<dbReference type="EMBL" id="CP042966">
    <property type="protein sequence ID" value="QEH07473.1"/>
    <property type="molecule type" value="Genomic_DNA"/>
</dbReference>
<protein>
    <submittedName>
        <fullName evidence="3">Uncharacterized protein</fullName>
    </submittedName>
</protein>
<evidence type="ECO:0000313" key="4">
    <source>
        <dbReference type="Proteomes" id="UP000323483"/>
    </source>
</evidence>
<proteinExistence type="predicted"/>
<gene>
    <name evidence="3" type="ORF">SMN_2718</name>
</gene>
<dbReference type="Proteomes" id="UP000323483">
    <property type="component" value="Chromosome"/>
</dbReference>
<evidence type="ECO:0000256" key="2">
    <source>
        <dbReference type="SAM" id="Phobius"/>
    </source>
</evidence>